<protein>
    <submittedName>
        <fullName evidence="1">Uncharacterized protein</fullName>
    </submittedName>
</protein>
<proteinExistence type="predicted"/>
<reference evidence="1" key="1">
    <citation type="submission" date="2019-08" db="EMBL/GenBank/DDBJ databases">
        <authorList>
            <person name="Kucharzyk K."/>
            <person name="Murdoch R.W."/>
            <person name="Higgins S."/>
            <person name="Loffler F."/>
        </authorList>
    </citation>
    <scope>NUCLEOTIDE SEQUENCE</scope>
</reference>
<gene>
    <name evidence="1" type="ORF">SDC9_188434</name>
</gene>
<comment type="caution">
    <text evidence="1">The sequence shown here is derived from an EMBL/GenBank/DDBJ whole genome shotgun (WGS) entry which is preliminary data.</text>
</comment>
<evidence type="ECO:0000313" key="1">
    <source>
        <dbReference type="EMBL" id="MPN40894.1"/>
    </source>
</evidence>
<accession>A0A645HXK0</accession>
<name>A0A645HXK0_9ZZZZ</name>
<sequence length="109" mass="11868">MITASLTLPRNELAICIDVGTVPPWTCIVTGVELVKSPTVQVKVAIVSPMLRTSPMLIKQFVALVSLSHIPSTELPWMLVIDHSVVPNCETSYCKPIHAMPYPLSGEKS</sequence>
<organism evidence="1">
    <name type="scientific">bioreactor metagenome</name>
    <dbReference type="NCBI Taxonomy" id="1076179"/>
    <lineage>
        <taxon>unclassified sequences</taxon>
        <taxon>metagenomes</taxon>
        <taxon>ecological metagenomes</taxon>
    </lineage>
</organism>
<dbReference type="AlphaFoldDB" id="A0A645HXK0"/>
<dbReference type="EMBL" id="VSSQ01097598">
    <property type="protein sequence ID" value="MPN40894.1"/>
    <property type="molecule type" value="Genomic_DNA"/>
</dbReference>